<dbReference type="InterPro" id="IPR040340">
    <property type="entry name" value="CEST/Y3IP1"/>
</dbReference>
<evidence type="ECO:0000256" key="1">
    <source>
        <dbReference type="SAM" id="Phobius"/>
    </source>
</evidence>
<keyword evidence="1" id="KW-0472">Membrane</keyword>
<dbReference type="PANTHER" id="PTHR33672">
    <property type="entry name" value="YCF3-INTERACTING PROTEIN 1, CHLOROPLASTIC"/>
    <property type="match status" value="1"/>
</dbReference>
<dbReference type="GO" id="GO:0048564">
    <property type="term" value="P:photosystem I assembly"/>
    <property type="evidence" value="ECO:0007669"/>
    <property type="project" value="InterPro"/>
</dbReference>
<evidence type="ECO:0000313" key="2">
    <source>
        <dbReference type="EMBL" id="GAX81151.1"/>
    </source>
</evidence>
<dbReference type="AlphaFoldDB" id="A0A250XDN1"/>
<dbReference type="STRING" id="1157962.A0A250XDN1"/>
<comment type="caution">
    <text evidence="2">The sequence shown here is derived from an EMBL/GenBank/DDBJ whole genome shotgun (WGS) entry which is preliminary data.</text>
</comment>
<dbReference type="Proteomes" id="UP000232323">
    <property type="component" value="Unassembled WGS sequence"/>
</dbReference>
<gene>
    <name evidence="2" type="ORF">CEUSTIGMA_g8584.t1</name>
</gene>
<dbReference type="GO" id="GO:0009535">
    <property type="term" value="C:chloroplast thylakoid membrane"/>
    <property type="evidence" value="ECO:0007669"/>
    <property type="project" value="InterPro"/>
</dbReference>
<keyword evidence="3" id="KW-1185">Reference proteome</keyword>
<protein>
    <submittedName>
        <fullName evidence="2">Uncharacterized protein</fullName>
    </submittedName>
</protein>
<keyword evidence="1" id="KW-1133">Transmembrane helix</keyword>
<organism evidence="2 3">
    <name type="scientific">Chlamydomonas eustigma</name>
    <dbReference type="NCBI Taxonomy" id="1157962"/>
    <lineage>
        <taxon>Eukaryota</taxon>
        <taxon>Viridiplantae</taxon>
        <taxon>Chlorophyta</taxon>
        <taxon>core chlorophytes</taxon>
        <taxon>Chlorophyceae</taxon>
        <taxon>CS clade</taxon>
        <taxon>Chlamydomonadales</taxon>
        <taxon>Chlamydomonadaceae</taxon>
        <taxon>Chlamydomonas</taxon>
    </lineage>
</organism>
<evidence type="ECO:0000313" key="3">
    <source>
        <dbReference type="Proteomes" id="UP000232323"/>
    </source>
</evidence>
<name>A0A250XDN1_9CHLO</name>
<dbReference type="EMBL" id="BEGY01000061">
    <property type="protein sequence ID" value="GAX81151.1"/>
    <property type="molecule type" value="Genomic_DNA"/>
</dbReference>
<reference evidence="2 3" key="1">
    <citation type="submission" date="2017-08" db="EMBL/GenBank/DDBJ databases">
        <title>Acidophilic green algal genome provides insights into adaptation to an acidic environment.</title>
        <authorList>
            <person name="Hirooka S."/>
            <person name="Hirose Y."/>
            <person name="Kanesaki Y."/>
            <person name="Higuchi S."/>
            <person name="Fujiwara T."/>
            <person name="Onuma R."/>
            <person name="Era A."/>
            <person name="Ohbayashi R."/>
            <person name="Uzuka A."/>
            <person name="Nozaki H."/>
            <person name="Yoshikawa H."/>
            <person name="Miyagishima S.Y."/>
        </authorList>
    </citation>
    <scope>NUCLEOTIDE SEQUENCE [LARGE SCALE GENOMIC DNA]</scope>
    <source>
        <strain evidence="2 3">NIES-2499</strain>
    </source>
</reference>
<keyword evidence="1" id="KW-0812">Transmembrane</keyword>
<dbReference type="PANTHER" id="PTHR33672:SF3">
    <property type="entry name" value="YCF3-INTERACTING PROTEIN 1, CHLOROPLASTIC"/>
    <property type="match status" value="1"/>
</dbReference>
<accession>A0A250XDN1</accession>
<proteinExistence type="predicted"/>
<feature type="transmembrane region" description="Helical" evidence="1">
    <location>
        <begin position="255"/>
        <end position="281"/>
    </location>
</feature>
<dbReference type="OrthoDB" id="2018626at2759"/>
<dbReference type="GO" id="GO:0080183">
    <property type="term" value="P:response to photooxidative stress"/>
    <property type="evidence" value="ECO:0007669"/>
    <property type="project" value="InterPro"/>
</dbReference>
<sequence length="285" mass="31170">MISNTRRCIHSRCYGALISPEIRTARHRFHASYIATSKNMRLNITVQSGNASEVDIEAAVDAFMKRQAELESGAAFAGIRDPEKIIGADQVSTDEATRLCAEIFEVLRSLKRTRDMSVAEVKLVVSIEDPRTRERRAQADIEDSRGVSRDEMAAALLEVAEGRVPRDRIALKCLHEEMSEWPFLETTMSGAATDNANAAAEAEALKTAAAAASTSPSEYASLLKGGDTVVRPYIMGADLRKGEKPQGLMDMLPSWVGYGALYGISFIPVLLVIVTVLVLFYNSLK</sequence>